<dbReference type="Gene3D" id="3.40.50.720">
    <property type="entry name" value="NAD(P)-binding Rossmann-like Domain"/>
    <property type="match status" value="1"/>
</dbReference>
<dbReference type="GO" id="GO:0016491">
    <property type="term" value="F:oxidoreductase activity"/>
    <property type="evidence" value="ECO:0007669"/>
    <property type="project" value="UniProtKB-KW"/>
</dbReference>
<dbReference type="PANTHER" id="PTHR42840:SF3">
    <property type="entry name" value="BINDING ROSSMANN FOLD OXIDOREDUCTASE, PUTATIVE (AFU_ORTHOLOGUE AFUA_2G10240)-RELATED"/>
    <property type="match status" value="1"/>
</dbReference>
<dbReference type="InterPro" id="IPR036291">
    <property type="entry name" value="NAD(P)-bd_dom_sf"/>
</dbReference>
<dbReference type="InterPro" id="IPR000683">
    <property type="entry name" value="Gfo/Idh/MocA-like_OxRdtase_N"/>
</dbReference>
<evidence type="ECO:0000256" key="1">
    <source>
        <dbReference type="ARBA" id="ARBA00023002"/>
    </source>
</evidence>
<organism evidence="3">
    <name type="scientific">Octactis speculum</name>
    <dbReference type="NCBI Taxonomy" id="3111310"/>
    <lineage>
        <taxon>Eukaryota</taxon>
        <taxon>Sar</taxon>
        <taxon>Stramenopiles</taxon>
        <taxon>Ochrophyta</taxon>
        <taxon>Dictyochophyceae</taxon>
        <taxon>Dictyochales</taxon>
        <taxon>Dictyochaceae</taxon>
        <taxon>Octactis</taxon>
    </lineage>
</organism>
<dbReference type="AlphaFoldDB" id="A0A7S2MRL6"/>
<dbReference type="SUPFAM" id="SSF51735">
    <property type="entry name" value="NAD(P)-binding Rossmann-fold domains"/>
    <property type="match status" value="1"/>
</dbReference>
<dbReference type="GO" id="GO:0000166">
    <property type="term" value="F:nucleotide binding"/>
    <property type="evidence" value="ECO:0007669"/>
    <property type="project" value="InterPro"/>
</dbReference>
<dbReference type="PANTHER" id="PTHR42840">
    <property type="entry name" value="NAD(P)-BINDING ROSSMANN-FOLD SUPERFAMILY PROTEIN-RELATED"/>
    <property type="match status" value="1"/>
</dbReference>
<protein>
    <recommendedName>
        <fullName evidence="2">Gfo/Idh/MocA-like oxidoreductase N-terminal domain-containing protein</fullName>
    </recommendedName>
</protein>
<proteinExistence type="predicted"/>
<dbReference type="GO" id="GO:0006740">
    <property type="term" value="P:NADPH regeneration"/>
    <property type="evidence" value="ECO:0007669"/>
    <property type="project" value="TreeGrafter"/>
</dbReference>
<dbReference type="GO" id="GO:0005737">
    <property type="term" value="C:cytoplasm"/>
    <property type="evidence" value="ECO:0007669"/>
    <property type="project" value="TreeGrafter"/>
</dbReference>
<name>A0A7S2MRL6_9STRA</name>
<feature type="domain" description="Gfo/Idh/MocA-like oxidoreductase N-terminal" evidence="2">
    <location>
        <begin position="77"/>
        <end position="167"/>
    </location>
</feature>
<sequence>MGNVISSIINHVLSALGANPGRITQPSVETIIVGCGSPNRGMGWFHARQMHSRECPSARLTAIVEPFFLGAGSTTPAGKEFAEFAKEWSAEGVAFYASLEDLPAPKGPRMALIAGRTADNPSILRKCIDVGGCTHLILEKPGAPTVGELEGMAEYAKDKGVSVYMGYNKNISSYVAQARDFEAKNPGASTKFTSLNAYTREGLGECFERNKEGLLKNMAIHELALAVTFYGIRGDNIKDVTINPENSECLTINGYTDFSKAEFTMTTTEGKSVTIYADRCAGNECIAEVSVGGKVAFVSNLPDGALSKEIEARQLEYPDWMPYFFLQEKDYRNLKELCASHVLQGKSGSPPGIATIEIAIEALKVAEYLTPTLQKLMQ</sequence>
<evidence type="ECO:0000259" key="2">
    <source>
        <dbReference type="Pfam" id="PF01408"/>
    </source>
</evidence>
<accession>A0A7S2MRL6</accession>
<dbReference type="EMBL" id="HBGS01064067">
    <property type="protein sequence ID" value="CAD9498782.1"/>
    <property type="molecule type" value="Transcribed_RNA"/>
</dbReference>
<dbReference type="Pfam" id="PF01408">
    <property type="entry name" value="GFO_IDH_MocA"/>
    <property type="match status" value="1"/>
</dbReference>
<evidence type="ECO:0000313" key="3">
    <source>
        <dbReference type="EMBL" id="CAD9498782.1"/>
    </source>
</evidence>
<keyword evidence="1" id="KW-0560">Oxidoreductase</keyword>
<reference evidence="3" key="1">
    <citation type="submission" date="2021-01" db="EMBL/GenBank/DDBJ databases">
        <authorList>
            <person name="Corre E."/>
            <person name="Pelletier E."/>
            <person name="Niang G."/>
            <person name="Scheremetjew M."/>
            <person name="Finn R."/>
            <person name="Kale V."/>
            <person name="Holt S."/>
            <person name="Cochrane G."/>
            <person name="Meng A."/>
            <person name="Brown T."/>
            <person name="Cohen L."/>
        </authorList>
    </citation>
    <scope>NUCLEOTIDE SEQUENCE</scope>
    <source>
        <strain evidence="3">CCMP1381</strain>
    </source>
</reference>
<gene>
    <name evidence="3" type="ORF">DSPE1174_LOCUS33408</name>
</gene>